<protein>
    <submittedName>
        <fullName evidence="1">Uncharacterized protein</fullName>
    </submittedName>
</protein>
<keyword evidence="2" id="KW-1185">Reference proteome</keyword>
<sequence>MKGVGDLERGRRPLPLSGSGYVGVRGCRSVCAQDLGVIMAQDALAVPASGLGDQPVVTLNDLFQLPVRLNG</sequence>
<proteinExistence type="predicted"/>
<reference evidence="1 2" key="1">
    <citation type="journal article" date="2010" name="ChemBioChem">
        <title>Cloning and characterization of the biosynthetic gene cluster of 16-membered macrolide antibiotic FD-891: involvement of a dual functional cytochrome P450 monooxygenase catalyzing epoxidation and hydroxylation.</title>
        <authorList>
            <person name="Kudo F."/>
            <person name="Motegi A."/>
            <person name="Mizoue K."/>
            <person name="Eguchi T."/>
        </authorList>
    </citation>
    <scope>NUCLEOTIDE SEQUENCE [LARGE SCALE GENOMIC DNA]</scope>
    <source>
        <strain evidence="1 2">A-8890</strain>
    </source>
</reference>
<name>A0ABM7F0B1_9ACTN</name>
<accession>A0ABM7F0B1</accession>
<evidence type="ECO:0000313" key="1">
    <source>
        <dbReference type="EMBL" id="BBC29127.1"/>
    </source>
</evidence>
<dbReference type="EMBL" id="AP018448">
    <property type="protein sequence ID" value="BBC29127.1"/>
    <property type="molecule type" value="Genomic_DNA"/>
</dbReference>
<dbReference type="Proteomes" id="UP001321542">
    <property type="component" value="Chromosome"/>
</dbReference>
<reference evidence="1 2" key="2">
    <citation type="journal article" date="2023" name="ChemBioChem">
        <title>Acyltransferase Domain Exchange between Two Independent Type I Polyketide Synthases in the Same Producer Strain of Macrolide Antibiotics.</title>
        <authorList>
            <person name="Kudo F."/>
            <person name="Kishikawa K."/>
            <person name="Tsuboi K."/>
            <person name="Kido T."/>
            <person name="Usui T."/>
            <person name="Hashimoto J."/>
            <person name="Shin-Ya K."/>
            <person name="Miyanaga A."/>
            <person name="Eguchi T."/>
        </authorList>
    </citation>
    <scope>NUCLEOTIDE SEQUENCE [LARGE SCALE GENOMIC DNA]</scope>
    <source>
        <strain evidence="1 2">A-8890</strain>
    </source>
</reference>
<organism evidence="1 2">
    <name type="scientific">Streptomyces graminofaciens</name>
    <dbReference type="NCBI Taxonomy" id="68212"/>
    <lineage>
        <taxon>Bacteria</taxon>
        <taxon>Bacillati</taxon>
        <taxon>Actinomycetota</taxon>
        <taxon>Actinomycetes</taxon>
        <taxon>Kitasatosporales</taxon>
        <taxon>Streptomycetaceae</taxon>
        <taxon>Streptomyces</taxon>
    </lineage>
</organism>
<evidence type="ECO:0000313" key="2">
    <source>
        <dbReference type="Proteomes" id="UP001321542"/>
    </source>
</evidence>
<gene>
    <name evidence="1" type="ORF">SGFS_004180</name>
</gene>